<gene>
    <name evidence="2" type="ORF">OKIOD_LOCUS14089</name>
</gene>
<accession>A0ABN7T6N2</accession>
<protein>
    <submittedName>
        <fullName evidence="2">Oidioi.mRNA.OKI2018_I69.chr2.g5324.t1.cds</fullName>
    </submittedName>
</protein>
<keyword evidence="3" id="KW-1185">Reference proteome</keyword>
<evidence type="ECO:0000259" key="1">
    <source>
        <dbReference type="PROSITE" id="PS50206"/>
    </source>
</evidence>
<dbReference type="PANTHER" id="PTHR44086">
    <property type="entry name" value="THIOSULFATE SULFURTRANSFERASE RDL2, MITOCHONDRIAL-RELATED"/>
    <property type="match status" value="1"/>
</dbReference>
<dbReference type="EMBL" id="OU015567">
    <property type="protein sequence ID" value="CAG5110980.1"/>
    <property type="molecule type" value="Genomic_DNA"/>
</dbReference>
<dbReference type="Proteomes" id="UP001158576">
    <property type="component" value="Chromosome 2"/>
</dbReference>
<evidence type="ECO:0000313" key="3">
    <source>
        <dbReference type="Proteomes" id="UP001158576"/>
    </source>
</evidence>
<dbReference type="Gene3D" id="3.40.250.10">
    <property type="entry name" value="Rhodanese-like domain"/>
    <property type="match status" value="1"/>
</dbReference>
<dbReference type="InterPro" id="IPR036873">
    <property type="entry name" value="Rhodanese-like_dom_sf"/>
</dbReference>
<dbReference type="SUPFAM" id="SSF52821">
    <property type="entry name" value="Rhodanese/Cell cycle control phosphatase"/>
    <property type="match status" value="1"/>
</dbReference>
<dbReference type="InterPro" id="IPR001763">
    <property type="entry name" value="Rhodanese-like_dom"/>
</dbReference>
<feature type="domain" description="Rhodanese" evidence="1">
    <location>
        <begin position="18"/>
        <end position="111"/>
    </location>
</feature>
<sequence>MSEKFHQIPSAEIKRQLQNSEVLFIDVRAAYELESGKIQADRFLNIPHSDIVHQFMQKDEDFKTIHGIEKPKKNQKIIVYCKSGRRGEMAQAFLVELGYSDVSNWAGGYHKL</sequence>
<name>A0ABN7T6N2_OIKDI</name>
<dbReference type="PROSITE" id="PS50206">
    <property type="entry name" value="RHODANESE_3"/>
    <property type="match status" value="1"/>
</dbReference>
<organism evidence="2 3">
    <name type="scientific">Oikopleura dioica</name>
    <name type="common">Tunicate</name>
    <dbReference type="NCBI Taxonomy" id="34765"/>
    <lineage>
        <taxon>Eukaryota</taxon>
        <taxon>Metazoa</taxon>
        <taxon>Chordata</taxon>
        <taxon>Tunicata</taxon>
        <taxon>Appendicularia</taxon>
        <taxon>Copelata</taxon>
        <taxon>Oikopleuridae</taxon>
        <taxon>Oikopleura</taxon>
    </lineage>
</organism>
<dbReference type="PANTHER" id="PTHR44086:SF10">
    <property type="entry name" value="THIOSULFATE SULFURTRANSFERASE_RHODANESE-LIKE DOMAIN-CONTAINING PROTEIN 3"/>
    <property type="match status" value="1"/>
</dbReference>
<reference evidence="2 3" key="1">
    <citation type="submission" date="2021-04" db="EMBL/GenBank/DDBJ databases">
        <authorList>
            <person name="Bliznina A."/>
        </authorList>
    </citation>
    <scope>NUCLEOTIDE SEQUENCE [LARGE SCALE GENOMIC DNA]</scope>
</reference>
<dbReference type="SMART" id="SM00450">
    <property type="entry name" value="RHOD"/>
    <property type="match status" value="1"/>
</dbReference>
<proteinExistence type="predicted"/>
<dbReference type="Pfam" id="PF00581">
    <property type="entry name" value="Rhodanese"/>
    <property type="match status" value="1"/>
</dbReference>
<evidence type="ECO:0000313" key="2">
    <source>
        <dbReference type="EMBL" id="CAG5110980.1"/>
    </source>
</evidence>